<dbReference type="Pfam" id="PF03631">
    <property type="entry name" value="Virul_fac_BrkB"/>
    <property type="match status" value="1"/>
</dbReference>
<feature type="transmembrane region" description="Helical" evidence="7">
    <location>
        <begin position="259"/>
        <end position="278"/>
    </location>
</feature>
<accession>A0A2I2KQ32</accession>
<feature type="transmembrane region" description="Helical" evidence="7">
    <location>
        <begin position="109"/>
        <end position="132"/>
    </location>
</feature>
<feature type="region of interest" description="Disordered" evidence="6">
    <location>
        <begin position="14"/>
        <end position="73"/>
    </location>
</feature>
<keyword evidence="2" id="KW-1003">Cell membrane</keyword>
<protein>
    <submittedName>
        <fullName evidence="8">Membrane protein</fullName>
    </submittedName>
</protein>
<evidence type="ECO:0000256" key="3">
    <source>
        <dbReference type="ARBA" id="ARBA00022692"/>
    </source>
</evidence>
<dbReference type="InterPro" id="IPR017039">
    <property type="entry name" value="Virul_fac_BrkB"/>
</dbReference>
<gene>
    <name evidence="8" type="ORF">FRACA_200013</name>
</gene>
<sequence length="402" mass="43184">MRFRLGRHGKRMVMAASWRRRRRERKRAAASAEPQDLTLHTAPPAPAVLAAPGKGPAGRPAAASGEGTVTGVSAELERQPQLRPRSWFAVLRRTIGEFRGDELPDRAAALTYYGVLAVFPALLVLVSTLGFISQSAADTILTNVQQLAPGSARDILRDSVTGIRASPGTGSVLAAVGLVGALWSSSSYIAAFIRAANVVYDVPEGRPAWKVVPLRLAVTVLLVILLAACTGIVVISGGLADRVGDVLGLDVHSLHAWSYVKWPILAVLASMVIALLYWSTPNVRGPGFRWLTPGSALAVTLWLAASAGFAVYVANFGSYNKTYGTLAGVIIFLVWLWLSNLSILLGLELDAEITRERALLRGVPAHTELYAQPRDTRTWRRRRTPGAGQSHQPGQALSRETP</sequence>
<keyword evidence="5 7" id="KW-0472">Membrane</keyword>
<evidence type="ECO:0000256" key="4">
    <source>
        <dbReference type="ARBA" id="ARBA00022989"/>
    </source>
</evidence>
<proteinExistence type="predicted"/>
<evidence type="ECO:0000313" key="9">
    <source>
        <dbReference type="Proteomes" id="UP000234331"/>
    </source>
</evidence>
<feature type="transmembrane region" description="Helical" evidence="7">
    <location>
        <begin position="214"/>
        <end position="239"/>
    </location>
</feature>
<feature type="transmembrane region" description="Helical" evidence="7">
    <location>
        <begin position="172"/>
        <end position="193"/>
    </location>
</feature>
<feature type="region of interest" description="Disordered" evidence="6">
    <location>
        <begin position="374"/>
        <end position="402"/>
    </location>
</feature>
<dbReference type="NCBIfam" id="TIGR00765">
    <property type="entry name" value="yihY_not_rbn"/>
    <property type="match status" value="1"/>
</dbReference>
<keyword evidence="3 7" id="KW-0812">Transmembrane</keyword>
<evidence type="ECO:0000256" key="6">
    <source>
        <dbReference type="SAM" id="MobiDB-lite"/>
    </source>
</evidence>
<reference evidence="8 9" key="1">
    <citation type="submission" date="2017-06" db="EMBL/GenBank/DDBJ databases">
        <authorList>
            <person name="Kim H.J."/>
            <person name="Triplett B.A."/>
        </authorList>
    </citation>
    <scope>NUCLEOTIDE SEQUENCE [LARGE SCALE GENOMIC DNA]</scope>
    <source>
        <strain evidence="8">FRACA_ARgP5</strain>
    </source>
</reference>
<organism evidence="8 9">
    <name type="scientific">Frankia canadensis</name>
    <dbReference type="NCBI Taxonomy" id="1836972"/>
    <lineage>
        <taxon>Bacteria</taxon>
        <taxon>Bacillati</taxon>
        <taxon>Actinomycetota</taxon>
        <taxon>Actinomycetes</taxon>
        <taxon>Frankiales</taxon>
        <taxon>Frankiaceae</taxon>
        <taxon>Frankia</taxon>
    </lineage>
</organism>
<feature type="compositionally biased region" description="Low complexity" evidence="6">
    <location>
        <begin position="47"/>
        <end position="67"/>
    </location>
</feature>
<comment type="subcellular location">
    <subcellularLocation>
        <location evidence="1">Cell membrane</location>
        <topology evidence="1">Multi-pass membrane protein</topology>
    </subcellularLocation>
</comment>
<dbReference type="GO" id="GO:0005886">
    <property type="term" value="C:plasma membrane"/>
    <property type="evidence" value="ECO:0007669"/>
    <property type="project" value="UniProtKB-SubCell"/>
</dbReference>
<evidence type="ECO:0000256" key="2">
    <source>
        <dbReference type="ARBA" id="ARBA00022475"/>
    </source>
</evidence>
<dbReference type="EMBL" id="FZMO01000113">
    <property type="protein sequence ID" value="SNQ47775.1"/>
    <property type="molecule type" value="Genomic_DNA"/>
</dbReference>
<dbReference type="AlphaFoldDB" id="A0A2I2KQ32"/>
<keyword evidence="9" id="KW-1185">Reference proteome</keyword>
<evidence type="ECO:0000256" key="1">
    <source>
        <dbReference type="ARBA" id="ARBA00004651"/>
    </source>
</evidence>
<feature type="transmembrane region" description="Helical" evidence="7">
    <location>
        <begin position="326"/>
        <end position="347"/>
    </location>
</feature>
<evidence type="ECO:0000313" key="8">
    <source>
        <dbReference type="EMBL" id="SNQ47775.1"/>
    </source>
</evidence>
<dbReference type="PANTHER" id="PTHR30213">
    <property type="entry name" value="INNER MEMBRANE PROTEIN YHJD"/>
    <property type="match status" value="1"/>
</dbReference>
<dbReference type="PANTHER" id="PTHR30213:SF0">
    <property type="entry name" value="UPF0761 MEMBRANE PROTEIN YIHY"/>
    <property type="match status" value="1"/>
</dbReference>
<dbReference type="Proteomes" id="UP000234331">
    <property type="component" value="Unassembled WGS sequence"/>
</dbReference>
<feature type="compositionally biased region" description="Polar residues" evidence="6">
    <location>
        <begin position="387"/>
        <end position="402"/>
    </location>
</feature>
<evidence type="ECO:0000256" key="7">
    <source>
        <dbReference type="SAM" id="Phobius"/>
    </source>
</evidence>
<evidence type="ECO:0000256" key="5">
    <source>
        <dbReference type="ARBA" id="ARBA00023136"/>
    </source>
</evidence>
<feature type="compositionally biased region" description="Basic residues" evidence="6">
    <location>
        <begin position="18"/>
        <end position="28"/>
    </location>
</feature>
<feature type="transmembrane region" description="Helical" evidence="7">
    <location>
        <begin position="290"/>
        <end position="314"/>
    </location>
</feature>
<keyword evidence="4 7" id="KW-1133">Transmembrane helix</keyword>
<name>A0A2I2KQ32_9ACTN</name>